<organism evidence="2 3">
    <name type="scientific">Ancylostoma ceylanicum</name>
    <dbReference type="NCBI Taxonomy" id="53326"/>
    <lineage>
        <taxon>Eukaryota</taxon>
        <taxon>Metazoa</taxon>
        <taxon>Ecdysozoa</taxon>
        <taxon>Nematoda</taxon>
        <taxon>Chromadorea</taxon>
        <taxon>Rhabditida</taxon>
        <taxon>Rhabditina</taxon>
        <taxon>Rhabditomorpha</taxon>
        <taxon>Strongyloidea</taxon>
        <taxon>Ancylostomatidae</taxon>
        <taxon>Ancylostomatinae</taxon>
        <taxon>Ancylostoma</taxon>
    </lineage>
</organism>
<sequence>MNADASRIVPQNQDSVTDTKKEDSAVYQLSAFNVHIGPSYHVENGETLPKGADGETDANASLRSHRVSVLTRVLTMGETVFTRQH</sequence>
<keyword evidence="3" id="KW-1185">Reference proteome</keyword>
<evidence type="ECO:0000313" key="2">
    <source>
        <dbReference type="EMBL" id="EYC18918.1"/>
    </source>
</evidence>
<evidence type="ECO:0000256" key="1">
    <source>
        <dbReference type="SAM" id="MobiDB-lite"/>
    </source>
</evidence>
<feature type="region of interest" description="Disordered" evidence="1">
    <location>
        <begin position="1"/>
        <end position="21"/>
    </location>
</feature>
<dbReference type="OrthoDB" id="416253at2759"/>
<reference evidence="3" key="1">
    <citation type="journal article" date="2015" name="Nat. Genet.">
        <title>The genome and transcriptome of the zoonotic hookworm Ancylostoma ceylanicum identify infection-specific gene families.</title>
        <authorList>
            <person name="Schwarz E.M."/>
            <person name="Hu Y."/>
            <person name="Antoshechkin I."/>
            <person name="Miller M.M."/>
            <person name="Sternberg P.W."/>
            <person name="Aroian R.V."/>
        </authorList>
    </citation>
    <scope>NUCLEOTIDE SEQUENCE</scope>
    <source>
        <strain evidence="3">HY135</strain>
    </source>
</reference>
<dbReference type="EMBL" id="JARK01001362">
    <property type="protein sequence ID" value="EYC18918.1"/>
    <property type="molecule type" value="Genomic_DNA"/>
</dbReference>
<dbReference type="Proteomes" id="UP000024635">
    <property type="component" value="Unassembled WGS sequence"/>
</dbReference>
<dbReference type="AlphaFoldDB" id="A0A016UWR6"/>
<comment type="caution">
    <text evidence="2">The sequence shown here is derived from an EMBL/GenBank/DDBJ whole genome shotgun (WGS) entry which is preliminary data.</text>
</comment>
<proteinExistence type="predicted"/>
<name>A0A016UWR6_9BILA</name>
<evidence type="ECO:0000313" key="3">
    <source>
        <dbReference type="Proteomes" id="UP000024635"/>
    </source>
</evidence>
<accession>A0A016UWR6</accession>
<gene>
    <name evidence="2" type="primary">Acey_s0026.g1449</name>
    <name evidence="2" type="ORF">Y032_0026g1449</name>
</gene>
<protein>
    <submittedName>
        <fullName evidence="2">Uncharacterized protein</fullName>
    </submittedName>
</protein>